<reference evidence="3" key="1">
    <citation type="journal article" date="2014" name="Front. Microbiol.">
        <title>High frequency of phylogenetically diverse reductive dehalogenase-homologous genes in deep subseafloor sedimentary metagenomes.</title>
        <authorList>
            <person name="Kawai M."/>
            <person name="Futagami T."/>
            <person name="Toyoda A."/>
            <person name="Takaki Y."/>
            <person name="Nishi S."/>
            <person name="Hori S."/>
            <person name="Arai W."/>
            <person name="Tsubouchi T."/>
            <person name="Morono Y."/>
            <person name="Uchiyama I."/>
            <person name="Ito T."/>
            <person name="Fujiyama A."/>
            <person name="Inagaki F."/>
            <person name="Takami H."/>
        </authorList>
    </citation>
    <scope>NUCLEOTIDE SEQUENCE</scope>
    <source>
        <strain evidence="3">Expedition CK06-06</strain>
    </source>
</reference>
<evidence type="ECO:0000256" key="1">
    <source>
        <dbReference type="ARBA" id="ARBA00023002"/>
    </source>
</evidence>
<gene>
    <name evidence="3" type="ORF">S01H1_21761</name>
</gene>
<dbReference type="AlphaFoldDB" id="X0V9M9"/>
<dbReference type="GO" id="GO:0006979">
    <property type="term" value="P:response to oxidative stress"/>
    <property type="evidence" value="ECO:0007669"/>
    <property type="project" value="TreeGrafter"/>
</dbReference>
<feature type="non-terminal residue" evidence="3">
    <location>
        <position position="1"/>
    </location>
</feature>
<comment type="caution">
    <text evidence="3">The sequence shown here is derived from an EMBL/GenBank/DDBJ whole genome shotgun (WGS) entry which is preliminary data.</text>
</comment>
<feature type="domain" description="Pyruvate flavodoxin/ferredoxin oxidoreductase pyrimidine binding" evidence="2">
    <location>
        <begin position="2"/>
        <end position="168"/>
    </location>
</feature>
<dbReference type="GO" id="GO:0016491">
    <property type="term" value="F:oxidoreductase activity"/>
    <property type="evidence" value="ECO:0007669"/>
    <property type="project" value="UniProtKB-KW"/>
</dbReference>
<evidence type="ECO:0000313" key="3">
    <source>
        <dbReference type="EMBL" id="GAF97335.1"/>
    </source>
</evidence>
<dbReference type="Pfam" id="PF01855">
    <property type="entry name" value="POR_N"/>
    <property type="match status" value="1"/>
</dbReference>
<dbReference type="CDD" id="cd07034">
    <property type="entry name" value="TPP_PYR_PFOR_IOR-alpha_like"/>
    <property type="match status" value="1"/>
</dbReference>
<dbReference type="SUPFAM" id="SSF52518">
    <property type="entry name" value="Thiamin diphosphate-binding fold (THDP-binding)"/>
    <property type="match status" value="1"/>
</dbReference>
<proteinExistence type="predicted"/>
<accession>X0V9M9</accession>
<protein>
    <recommendedName>
        <fullName evidence="2">Pyruvate flavodoxin/ferredoxin oxidoreductase pyrimidine binding domain-containing protein</fullName>
    </recommendedName>
</protein>
<dbReference type="PANTHER" id="PTHR32154">
    <property type="entry name" value="PYRUVATE-FLAVODOXIN OXIDOREDUCTASE-RELATED"/>
    <property type="match status" value="1"/>
</dbReference>
<evidence type="ECO:0000259" key="2">
    <source>
        <dbReference type="Pfam" id="PF01855"/>
    </source>
</evidence>
<organism evidence="3">
    <name type="scientific">marine sediment metagenome</name>
    <dbReference type="NCBI Taxonomy" id="412755"/>
    <lineage>
        <taxon>unclassified sequences</taxon>
        <taxon>metagenomes</taxon>
        <taxon>ecological metagenomes</taxon>
    </lineage>
</organism>
<keyword evidence="1" id="KW-0560">Oxidoreductase</keyword>
<feature type="non-terminal residue" evidence="3">
    <location>
        <position position="235"/>
    </location>
</feature>
<sequence>EYITQGELEAKFIPVESEHSALAVLASASAGGVRTFTATSRQGLALMHEVLHWTGRGRCPIVMAVVTASLGSPPDIGMEQDDALVQRDTGWMQFYCQSNQEILDSIIQAYRIAELVSLPVMVCFDGFIMSHTYEPVFVPDREVVDGFLPPRQTRFKIDPENPLRFFASPGAVAGAGYLSKLRRRTQDAFEIARGVVKDVDEEFYQHFGRRYDVIECYHAEDAEVILVALTSVASI</sequence>
<dbReference type="Gene3D" id="3.40.50.970">
    <property type="match status" value="1"/>
</dbReference>
<name>X0V9M9_9ZZZZ</name>
<dbReference type="InterPro" id="IPR050722">
    <property type="entry name" value="Pyruvate:ferred/Flavod_OxRd"/>
</dbReference>
<dbReference type="PANTHER" id="PTHR32154:SF0">
    <property type="entry name" value="PYRUVATE-FLAVODOXIN OXIDOREDUCTASE-RELATED"/>
    <property type="match status" value="1"/>
</dbReference>
<dbReference type="InterPro" id="IPR002880">
    <property type="entry name" value="Pyrv_Fd/Flavodoxin_OxRdtase_N"/>
</dbReference>
<dbReference type="InterPro" id="IPR029061">
    <property type="entry name" value="THDP-binding"/>
</dbReference>
<dbReference type="EMBL" id="BARS01012128">
    <property type="protein sequence ID" value="GAF97335.1"/>
    <property type="molecule type" value="Genomic_DNA"/>
</dbReference>